<accession>A0AAV9U6X6</accession>
<protein>
    <recommendedName>
        <fullName evidence="4">Serine protease</fullName>
    </recommendedName>
</protein>
<evidence type="ECO:0000313" key="3">
    <source>
        <dbReference type="Proteomes" id="UP001373714"/>
    </source>
</evidence>
<gene>
    <name evidence="2" type="ORF">TWF730_003528</name>
</gene>
<dbReference type="Gene3D" id="2.40.10.10">
    <property type="entry name" value="Trypsin-like serine proteases"/>
    <property type="match status" value="2"/>
</dbReference>
<comment type="caution">
    <text evidence="2">The sequence shown here is derived from an EMBL/GenBank/DDBJ whole genome shotgun (WGS) entry which is preliminary data.</text>
</comment>
<dbReference type="SUPFAM" id="SSF50494">
    <property type="entry name" value="Trypsin-like serine proteases"/>
    <property type="match status" value="1"/>
</dbReference>
<dbReference type="InterPro" id="IPR043504">
    <property type="entry name" value="Peptidase_S1_PA_chymotrypsin"/>
</dbReference>
<dbReference type="AlphaFoldDB" id="A0AAV9U6X6"/>
<evidence type="ECO:0000313" key="2">
    <source>
        <dbReference type="EMBL" id="KAK6334315.1"/>
    </source>
</evidence>
<dbReference type="InterPro" id="IPR009003">
    <property type="entry name" value="Peptidase_S1_PA"/>
</dbReference>
<evidence type="ECO:0000256" key="1">
    <source>
        <dbReference type="SAM" id="MobiDB-lite"/>
    </source>
</evidence>
<sequence>MDAKGTPSLNPLRAGQQAPIPQPKPEYEDVMLFQHRDWDDRPDADVDFNLNGARADNWKLWTVKLDFVQQGDMRTGTAFYINLDQKKGRILLTAGHNLISESGEMTQHMRISTTGEVITTSQMFVSDGYKNNPGKDRSSDYGMILLPGAPEGGYGFSLKLAEAADLKLPGVNVIGFHPHIDEPELNAGKVTKTMQKCIKYKVNCVAGNSGGPVWVGCGGKETVIGIHTHGGDPKKGGAGAQGTRIHLGVLQDICRWTAGANVAHIGANVGYLSRRLAVYSLKPPHHDYTDPEVNFYMRFTKGVPTAKVRLGAEDLETTFDVLPGLTSSWSKGGKAPLPARYVFLFNEPANWQENSESENSDAEGIADPPKAVQKQLFLRWRTDPDINRVELSEKLRDDSLVVLEKKLKGFEIRLDKKKLRMVVDEIDVMPPEGPEGLPELYESEQVGFIPDQYKHIDYLYCLFKFA</sequence>
<keyword evidence="3" id="KW-1185">Reference proteome</keyword>
<dbReference type="Proteomes" id="UP001373714">
    <property type="component" value="Unassembled WGS sequence"/>
</dbReference>
<name>A0AAV9U6X6_9PEZI</name>
<feature type="region of interest" description="Disordered" evidence="1">
    <location>
        <begin position="1"/>
        <end position="24"/>
    </location>
</feature>
<proteinExistence type="predicted"/>
<reference evidence="2 3" key="1">
    <citation type="submission" date="2019-10" db="EMBL/GenBank/DDBJ databases">
        <authorList>
            <person name="Palmer J.M."/>
        </authorList>
    </citation>
    <scope>NUCLEOTIDE SEQUENCE [LARGE SCALE GENOMIC DNA]</scope>
    <source>
        <strain evidence="2 3">TWF730</strain>
    </source>
</reference>
<dbReference type="EMBL" id="JAVHNS010000015">
    <property type="protein sequence ID" value="KAK6334315.1"/>
    <property type="molecule type" value="Genomic_DNA"/>
</dbReference>
<evidence type="ECO:0008006" key="4">
    <source>
        <dbReference type="Google" id="ProtNLM"/>
    </source>
</evidence>
<organism evidence="2 3">
    <name type="scientific">Orbilia blumenaviensis</name>
    <dbReference type="NCBI Taxonomy" id="1796055"/>
    <lineage>
        <taxon>Eukaryota</taxon>
        <taxon>Fungi</taxon>
        <taxon>Dikarya</taxon>
        <taxon>Ascomycota</taxon>
        <taxon>Pezizomycotina</taxon>
        <taxon>Orbiliomycetes</taxon>
        <taxon>Orbiliales</taxon>
        <taxon>Orbiliaceae</taxon>
        <taxon>Orbilia</taxon>
    </lineage>
</organism>